<reference evidence="1" key="1">
    <citation type="submission" date="2021-02" db="EMBL/GenBank/DDBJ databases">
        <authorList>
            <consortium name="DOE Joint Genome Institute"/>
            <person name="Ahrendt S."/>
            <person name="Looney B.P."/>
            <person name="Miyauchi S."/>
            <person name="Morin E."/>
            <person name="Drula E."/>
            <person name="Courty P.E."/>
            <person name="Chicoki N."/>
            <person name="Fauchery L."/>
            <person name="Kohler A."/>
            <person name="Kuo A."/>
            <person name="Labutti K."/>
            <person name="Pangilinan J."/>
            <person name="Lipzen A."/>
            <person name="Riley R."/>
            <person name="Andreopoulos W."/>
            <person name="He G."/>
            <person name="Johnson J."/>
            <person name="Barry K.W."/>
            <person name="Grigoriev I.V."/>
            <person name="Nagy L."/>
            <person name="Hibbett D."/>
            <person name="Henrissat B."/>
            <person name="Matheny P.B."/>
            <person name="Labbe J."/>
            <person name="Martin F."/>
        </authorList>
    </citation>
    <scope>NUCLEOTIDE SEQUENCE</scope>
    <source>
        <strain evidence="1">FP105234-sp</strain>
    </source>
</reference>
<dbReference type="Proteomes" id="UP000814033">
    <property type="component" value="Unassembled WGS sequence"/>
</dbReference>
<keyword evidence="2" id="KW-1185">Reference proteome</keyword>
<dbReference type="EMBL" id="MU275925">
    <property type="protein sequence ID" value="KAI0046436.1"/>
    <property type="molecule type" value="Genomic_DNA"/>
</dbReference>
<organism evidence="1 2">
    <name type="scientific">Auriscalpium vulgare</name>
    <dbReference type="NCBI Taxonomy" id="40419"/>
    <lineage>
        <taxon>Eukaryota</taxon>
        <taxon>Fungi</taxon>
        <taxon>Dikarya</taxon>
        <taxon>Basidiomycota</taxon>
        <taxon>Agaricomycotina</taxon>
        <taxon>Agaricomycetes</taxon>
        <taxon>Russulales</taxon>
        <taxon>Auriscalpiaceae</taxon>
        <taxon>Auriscalpium</taxon>
    </lineage>
</organism>
<name>A0ACB8RQK6_9AGAM</name>
<reference evidence="1" key="2">
    <citation type="journal article" date="2022" name="New Phytol.">
        <title>Evolutionary transition to the ectomycorrhizal habit in the genomes of a hyperdiverse lineage of mushroom-forming fungi.</title>
        <authorList>
            <person name="Looney B."/>
            <person name="Miyauchi S."/>
            <person name="Morin E."/>
            <person name="Drula E."/>
            <person name="Courty P.E."/>
            <person name="Kohler A."/>
            <person name="Kuo A."/>
            <person name="LaButti K."/>
            <person name="Pangilinan J."/>
            <person name="Lipzen A."/>
            <person name="Riley R."/>
            <person name="Andreopoulos W."/>
            <person name="He G."/>
            <person name="Johnson J."/>
            <person name="Nolan M."/>
            <person name="Tritt A."/>
            <person name="Barry K.W."/>
            <person name="Grigoriev I.V."/>
            <person name="Nagy L.G."/>
            <person name="Hibbett D."/>
            <person name="Henrissat B."/>
            <person name="Matheny P.B."/>
            <person name="Labbe J."/>
            <person name="Martin F.M."/>
        </authorList>
    </citation>
    <scope>NUCLEOTIDE SEQUENCE</scope>
    <source>
        <strain evidence="1">FP105234-sp</strain>
    </source>
</reference>
<comment type="caution">
    <text evidence="1">The sequence shown here is derived from an EMBL/GenBank/DDBJ whole genome shotgun (WGS) entry which is preliminary data.</text>
</comment>
<proteinExistence type="predicted"/>
<accession>A0ACB8RQK6</accession>
<gene>
    <name evidence="1" type="ORF">FA95DRAFT_1596251</name>
</gene>
<evidence type="ECO:0000313" key="2">
    <source>
        <dbReference type="Proteomes" id="UP000814033"/>
    </source>
</evidence>
<sequence length="307" mass="34066">MTTSSASPGPSNPPPAMPGAPPWTSNATTLREREASSASVLNRKRKLPEDADPGPIPKIPKFDSETPEDLPVHEATNASADVDLSEGMTANANQATELTPAATNANTNENISEGATGDENQAANMSPELARKSKNQTDAKQRRDKTKMHVRELRKVLGIRSNVCERDTIKRAVEYITSLQMKYAGAVSELNPTTDSKLTQKDCAHIEMGDQFRLRDDTEGHLMAQLREVLCVDPRVCKQDTIKTAVGVLRKINEQWPTIQEEHARELAQSEQTWKAKLQLEEKRHWETKQECVALYAKLQAMRGGRM</sequence>
<evidence type="ECO:0000313" key="1">
    <source>
        <dbReference type="EMBL" id="KAI0046436.1"/>
    </source>
</evidence>
<protein>
    <submittedName>
        <fullName evidence="1">Uncharacterized protein</fullName>
    </submittedName>
</protein>